<feature type="transmembrane region" description="Helical" evidence="1">
    <location>
        <begin position="47"/>
        <end position="66"/>
    </location>
</feature>
<proteinExistence type="predicted"/>
<organism evidence="2">
    <name type="scientific">human gut metagenome</name>
    <dbReference type="NCBI Taxonomy" id="408170"/>
    <lineage>
        <taxon>unclassified sequences</taxon>
        <taxon>metagenomes</taxon>
        <taxon>organismal metagenomes</taxon>
    </lineage>
</organism>
<keyword evidence="1" id="KW-0812">Transmembrane</keyword>
<dbReference type="EMBL" id="AJWY01009862">
    <property type="protein sequence ID" value="EKC57139.1"/>
    <property type="molecule type" value="Genomic_DNA"/>
</dbReference>
<dbReference type="AlphaFoldDB" id="K1SP66"/>
<protein>
    <submittedName>
        <fullName evidence="2">Cellulose acetylase, subunit WssH</fullName>
    </submittedName>
</protein>
<keyword evidence="1" id="KW-0472">Membrane</keyword>
<evidence type="ECO:0000313" key="2">
    <source>
        <dbReference type="EMBL" id="EKC57139.1"/>
    </source>
</evidence>
<keyword evidence="1" id="KW-1133">Transmembrane helix</keyword>
<name>K1SP66_9ZZZZ</name>
<comment type="caution">
    <text evidence="2">The sequence shown here is derived from an EMBL/GenBank/DDBJ whole genome shotgun (WGS) entry which is preliminary data.</text>
</comment>
<sequence>MELTTLLFLGFFAAVALLNYTLPRVLRPYCLLAASYLFYCWGANDRLLVPVLVAATLVTWGCGLVIGQMPDRSRAGDFPAFGGVHLCGAFVYYKYWNLLAADILSGTVLQPR</sequence>
<accession>K1SP66</accession>
<feature type="transmembrane region" description="Helical" evidence="1">
    <location>
        <begin position="78"/>
        <end position="96"/>
    </location>
</feature>
<evidence type="ECO:0000256" key="1">
    <source>
        <dbReference type="SAM" id="Phobius"/>
    </source>
</evidence>
<gene>
    <name evidence="2" type="ORF">LEA_14496</name>
</gene>
<feature type="non-terminal residue" evidence="2">
    <location>
        <position position="112"/>
    </location>
</feature>
<reference evidence="2" key="1">
    <citation type="journal article" date="2013" name="Environ. Microbiol.">
        <title>Microbiota from the distal guts of lean and obese adolescents exhibit partial functional redundancy besides clear differences in community structure.</title>
        <authorList>
            <person name="Ferrer M."/>
            <person name="Ruiz A."/>
            <person name="Lanza F."/>
            <person name="Haange S.B."/>
            <person name="Oberbach A."/>
            <person name="Till H."/>
            <person name="Bargiela R."/>
            <person name="Campoy C."/>
            <person name="Segura M.T."/>
            <person name="Richter M."/>
            <person name="von Bergen M."/>
            <person name="Seifert J."/>
            <person name="Suarez A."/>
        </authorList>
    </citation>
    <scope>NUCLEOTIDE SEQUENCE</scope>
</reference>